<keyword evidence="8" id="KW-0238">DNA-binding</keyword>
<evidence type="ECO:0000313" key="15">
    <source>
        <dbReference type="Proteomes" id="UP000048984"/>
    </source>
</evidence>
<organism evidence="14 15">
    <name type="scientific">Prosthecodimorpha hirschii</name>
    <dbReference type="NCBI Taxonomy" id="665126"/>
    <lineage>
        <taxon>Bacteria</taxon>
        <taxon>Pseudomonadati</taxon>
        <taxon>Pseudomonadota</taxon>
        <taxon>Alphaproteobacteria</taxon>
        <taxon>Hyphomicrobiales</taxon>
        <taxon>Ancalomicrobiaceae</taxon>
        <taxon>Prosthecodimorpha</taxon>
    </lineage>
</organism>
<evidence type="ECO:0000256" key="2">
    <source>
        <dbReference type="ARBA" id="ARBA00022448"/>
    </source>
</evidence>
<dbReference type="InterPro" id="IPR004839">
    <property type="entry name" value="Aminotransferase_I/II_large"/>
</dbReference>
<dbReference type="InterPro" id="IPR005302">
    <property type="entry name" value="MoCF_Sase_C"/>
</dbReference>
<evidence type="ECO:0000256" key="7">
    <source>
        <dbReference type="ARBA" id="ARBA00023015"/>
    </source>
</evidence>
<keyword evidence="4" id="KW-0663">Pyridoxal phosphate</keyword>
<dbReference type="PROSITE" id="PS51340">
    <property type="entry name" value="MOSC"/>
    <property type="match status" value="1"/>
</dbReference>
<feature type="region of interest" description="Disordered" evidence="10">
    <location>
        <begin position="535"/>
        <end position="563"/>
    </location>
</feature>
<dbReference type="Gene3D" id="3.40.640.10">
    <property type="entry name" value="Type I PLP-dependent aspartate aminotransferase-like (Major domain)"/>
    <property type="match status" value="1"/>
</dbReference>
<evidence type="ECO:0000259" key="12">
    <source>
        <dbReference type="PROSITE" id="PS50949"/>
    </source>
</evidence>
<proteinExistence type="inferred from homology"/>
<keyword evidence="7" id="KW-0805">Transcription regulation</keyword>
<evidence type="ECO:0000256" key="4">
    <source>
        <dbReference type="ARBA" id="ARBA00022898"/>
    </source>
</evidence>
<dbReference type="InterPro" id="IPR036390">
    <property type="entry name" value="WH_DNA-bd_sf"/>
</dbReference>
<dbReference type="SMART" id="SM00345">
    <property type="entry name" value="HTH_GNTR"/>
    <property type="match status" value="1"/>
</dbReference>
<keyword evidence="6" id="KW-0408">Iron</keyword>
<dbReference type="GO" id="GO:0030170">
    <property type="term" value="F:pyridoxal phosphate binding"/>
    <property type="evidence" value="ECO:0007669"/>
    <property type="project" value="InterPro"/>
</dbReference>
<dbReference type="InterPro" id="IPR015421">
    <property type="entry name" value="PyrdxlP-dep_Trfase_major"/>
</dbReference>
<evidence type="ECO:0000256" key="6">
    <source>
        <dbReference type="ARBA" id="ARBA00023004"/>
    </source>
</evidence>
<dbReference type="Pfam" id="PF00155">
    <property type="entry name" value="Aminotran_1_2"/>
    <property type="match status" value="1"/>
</dbReference>
<dbReference type="AlphaFoldDB" id="A0A0P6VJE7"/>
<dbReference type="EMBL" id="LJYW01000001">
    <property type="protein sequence ID" value="KPL52140.1"/>
    <property type="molecule type" value="Genomic_DNA"/>
</dbReference>
<dbReference type="Pfam" id="PF03473">
    <property type="entry name" value="MOSC"/>
    <property type="match status" value="1"/>
</dbReference>
<keyword evidence="2" id="KW-0813">Transport</keyword>
<dbReference type="SUPFAM" id="SSF57802">
    <property type="entry name" value="Rubredoxin-like"/>
    <property type="match status" value="1"/>
</dbReference>
<dbReference type="Gene3D" id="2.20.28.10">
    <property type="match status" value="1"/>
</dbReference>
<feature type="domain" description="Rubredoxin-like" evidence="11">
    <location>
        <begin position="843"/>
        <end position="887"/>
    </location>
</feature>
<name>A0A0P6VJE7_9HYPH</name>
<feature type="compositionally biased region" description="Low complexity" evidence="10">
    <location>
        <begin position="552"/>
        <end position="563"/>
    </location>
</feature>
<reference evidence="14 15" key="2">
    <citation type="submission" date="2015-10" db="EMBL/GenBank/DDBJ databases">
        <title>Draft Genome Sequence of Prosthecomicrobium hirschii ATCC 27832.</title>
        <authorList>
            <person name="Daniel J."/>
            <person name="Givan S.A."/>
            <person name="Brun Y.V."/>
            <person name="Brown P.J."/>
        </authorList>
    </citation>
    <scope>NUCLEOTIDE SEQUENCE [LARGE SCALE GENOMIC DNA]</scope>
    <source>
        <strain evidence="14 15">16</strain>
    </source>
</reference>
<dbReference type="InterPro" id="IPR051446">
    <property type="entry name" value="HTH_trans_reg/aminotransferase"/>
</dbReference>
<comment type="similarity">
    <text evidence="1">In the C-terminal section; belongs to the class-I pyridoxal-phosphate-dependent aminotransferase family.</text>
</comment>
<sequence>MAAITHRIMAMERRPIPAPSAAEGLRGYAAQVTVLLDRTVAETLALQIVAQIRTGIQDGRIAVGSRLPSSRRLADQLQVARNTVVRAYEQLHDDGLVSIRPAAGIFVLAPQARAVLSPALPATRIETPMVERVRPRVPQRVQRLSDAQSSRLSFDFYPGRLAEALFPVKTWRRLMQSAVSGGLRRGMTRYGDPAGLSALRAAIANHLGAWRGIATDPGQVVIVSGAQEGLSIAARLFIAPETPVVVENPCYQGATFAFEAAGAVVHRVPVDEDGLITARLPDVGAALAYVTPGHQFPTGATLSMARRESLIAWARRRGTYIVEDDYDSDFQYDGSPLPPIAAMAPDCTIHIGTFSKSLGPGLRLGYLVVPPALADAAVAVKGLLDNGNSWFDQHVLAEFIRSGSFVSHLLRARGHYREARDTTVAALRRHFGDVDLAGTGAGLHICWQLPPGVPPAATLEAMARKARLGVYSLASAGAYDGLDTALARRGIILGYAAMAPRQIEQGIARLSDLVDDKLDGSPGFLSELLVSEPLSQVPRSEPAPRNRHKPALRAAPPARAVSAPNALSEDPMQIVRGIYRYPIKGMSAQPVNGIMLEAGRPFPFDRIFALARPNVPIDRYDPKWAKKGLFVMLMIDEALAEVRTELDPDSLVFRAWSQREAVFCADLRTDEGRRDLERFVRGLVPTLGDAPHLVQSRQGHFMDKPDNVISLINLATLRQLEELWGRPLDPLRFRANFYVDGLRPWQEFDLVGSDIRLGDAVFRVDRRNGRCGATNVNPQTGKRDMDIPGALRARFGHKDLGVYLVTQRGGKVVVGDPLAVPGPGGSAAPAEAAAVLTPGPAPAGRFICRGCYYIHDGVAGAGVPFAELDAAWRCPDCGSEKSAFRPYVPAGFEPEGTGSSRRRG</sequence>
<dbReference type="STRING" id="665126.ABB55_07785"/>
<evidence type="ECO:0000256" key="1">
    <source>
        <dbReference type="ARBA" id="ARBA00005384"/>
    </source>
</evidence>
<evidence type="ECO:0000256" key="10">
    <source>
        <dbReference type="SAM" id="MobiDB-lite"/>
    </source>
</evidence>
<keyword evidence="15" id="KW-1185">Reference proteome</keyword>
<dbReference type="Proteomes" id="UP000048984">
    <property type="component" value="Unassembled WGS sequence"/>
</dbReference>
<comment type="caution">
    <text evidence="14">The sequence shown here is derived from an EMBL/GenBank/DDBJ whole genome shotgun (WGS) entry which is preliminary data.</text>
</comment>
<gene>
    <name evidence="14" type="ORF">ABB55_07785</name>
</gene>
<dbReference type="PROSITE" id="PS00202">
    <property type="entry name" value="RUBREDOXIN"/>
    <property type="match status" value="1"/>
</dbReference>
<evidence type="ECO:0000259" key="11">
    <source>
        <dbReference type="PROSITE" id="PS50903"/>
    </source>
</evidence>
<dbReference type="PRINTS" id="PR00035">
    <property type="entry name" value="HTHGNTR"/>
</dbReference>
<dbReference type="Gene3D" id="1.10.10.10">
    <property type="entry name" value="Winged helix-like DNA-binding domain superfamily/Winged helix DNA-binding domain"/>
    <property type="match status" value="1"/>
</dbReference>
<keyword evidence="9" id="KW-0804">Transcription</keyword>
<dbReference type="InterPro" id="IPR024935">
    <property type="entry name" value="Rubredoxin_dom"/>
</dbReference>
<dbReference type="InterPro" id="IPR018527">
    <property type="entry name" value="Rubredoxin_Fe_BS"/>
</dbReference>
<dbReference type="GO" id="GO:0030151">
    <property type="term" value="F:molybdenum ion binding"/>
    <property type="evidence" value="ECO:0007669"/>
    <property type="project" value="InterPro"/>
</dbReference>
<dbReference type="InterPro" id="IPR024934">
    <property type="entry name" value="Rubredoxin-like_dom"/>
</dbReference>
<keyword evidence="3" id="KW-0479">Metal-binding</keyword>
<reference evidence="14 15" key="1">
    <citation type="submission" date="2015-09" db="EMBL/GenBank/DDBJ databases">
        <authorList>
            <person name="Jackson K.R."/>
            <person name="Lunt B.L."/>
            <person name="Fisher J.N.B."/>
            <person name="Gardner A.V."/>
            <person name="Bailey M.E."/>
            <person name="Deus L.M."/>
            <person name="Earl A.S."/>
            <person name="Gibby P.D."/>
            <person name="Hartmann K.A."/>
            <person name="Liu J.E."/>
            <person name="Manci A.M."/>
            <person name="Nielsen D.A."/>
            <person name="Solomon M.B."/>
            <person name="Breakwell D.P."/>
            <person name="Burnett S.H."/>
            <person name="Grose J.H."/>
        </authorList>
    </citation>
    <scope>NUCLEOTIDE SEQUENCE [LARGE SCALE GENOMIC DNA]</scope>
    <source>
        <strain evidence="14 15">16</strain>
    </source>
</reference>
<dbReference type="CDD" id="cd07377">
    <property type="entry name" value="WHTH_GntR"/>
    <property type="match status" value="1"/>
</dbReference>
<dbReference type="PANTHER" id="PTHR46577:SF1">
    <property type="entry name" value="HTH-TYPE TRANSCRIPTIONAL REGULATORY PROTEIN GABR"/>
    <property type="match status" value="1"/>
</dbReference>
<dbReference type="GO" id="GO:0003700">
    <property type="term" value="F:DNA-binding transcription factor activity"/>
    <property type="evidence" value="ECO:0007669"/>
    <property type="project" value="InterPro"/>
</dbReference>
<dbReference type="PROSITE" id="PS50949">
    <property type="entry name" value="HTH_GNTR"/>
    <property type="match status" value="1"/>
</dbReference>
<dbReference type="InterPro" id="IPR015424">
    <property type="entry name" value="PyrdxlP-dep_Trfase"/>
</dbReference>
<protein>
    <recommendedName>
        <fullName evidence="16">HTH gntR-type domain-containing protein</fullName>
    </recommendedName>
</protein>
<dbReference type="SUPFAM" id="SSF53383">
    <property type="entry name" value="PLP-dependent transferases"/>
    <property type="match status" value="1"/>
</dbReference>
<evidence type="ECO:0000256" key="5">
    <source>
        <dbReference type="ARBA" id="ARBA00022982"/>
    </source>
</evidence>
<evidence type="ECO:0000259" key="13">
    <source>
        <dbReference type="PROSITE" id="PS51340"/>
    </source>
</evidence>
<dbReference type="GO" id="GO:0003824">
    <property type="term" value="F:catalytic activity"/>
    <property type="evidence" value="ECO:0007669"/>
    <property type="project" value="InterPro"/>
</dbReference>
<dbReference type="Gene3D" id="2.40.33.20">
    <property type="entry name" value="PK beta-barrel domain-like"/>
    <property type="match status" value="1"/>
</dbReference>
<dbReference type="SUPFAM" id="SSF46785">
    <property type="entry name" value="Winged helix' DNA-binding domain"/>
    <property type="match status" value="1"/>
</dbReference>
<evidence type="ECO:0000256" key="8">
    <source>
        <dbReference type="ARBA" id="ARBA00023125"/>
    </source>
</evidence>
<evidence type="ECO:0000256" key="3">
    <source>
        <dbReference type="ARBA" id="ARBA00022723"/>
    </source>
</evidence>
<evidence type="ECO:0000313" key="14">
    <source>
        <dbReference type="EMBL" id="KPL52140.1"/>
    </source>
</evidence>
<feature type="domain" description="MOSC" evidence="13">
    <location>
        <begin position="667"/>
        <end position="821"/>
    </location>
</feature>
<dbReference type="Pfam" id="PF00392">
    <property type="entry name" value="GntR"/>
    <property type="match status" value="1"/>
</dbReference>
<dbReference type="PROSITE" id="PS50903">
    <property type="entry name" value="RUBREDOXIN_LIKE"/>
    <property type="match status" value="1"/>
</dbReference>
<dbReference type="InterPro" id="IPR036388">
    <property type="entry name" value="WH-like_DNA-bd_sf"/>
</dbReference>
<feature type="domain" description="HTH gntR-type" evidence="12">
    <location>
        <begin position="42"/>
        <end position="110"/>
    </location>
</feature>
<dbReference type="CDD" id="cd00730">
    <property type="entry name" value="rubredoxin"/>
    <property type="match status" value="1"/>
</dbReference>
<evidence type="ECO:0008006" key="16">
    <source>
        <dbReference type="Google" id="ProtNLM"/>
    </source>
</evidence>
<dbReference type="InterPro" id="IPR011037">
    <property type="entry name" value="Pyrv_Knase-like_insert_dom_sf"/>
</dbReference>
<dbReference type="GO" id="GO:0003677">
    <property type="term" value="F:DNA binding"/>
    <property type="evidence" value="ECO:0007669"/>
    <property type="project" value="UniProtKB-KW"/>
</dbReference>
<dbReference type="SUPFAM" id="SSF50800">
    <property type="entry name" value="PK beta-barrel domain-like"/>
    <property type="match status" value="1"/>
</dbReference>
<keyword evidence="5" id="KW-0249">Electron transport</keyword>
<dbReference type="GO" id="GO:0005506">
    <property type="term" value="F:iron ion binding"/>
    <property type="evidence" value="ECO:0007669"/>
    <property type="project" value="InterPro"/>
</dbReference>
<dbReference type="CDD" id="cd00609">
    <property type="entry name" value="AAT_like"/>
    <property type="match status" value="1"/>
</dbReference>
<dbReference type="PANTHER" id="PTHR46577">
    <property type="entry name" value="HTH-TYPE TRANSCRIPTIONAL REGULATORY PROTEIN GABR"/>
    <property type="match status" value="1"/>
</dbReference>
<evidence type="ECO:0000256" key="9">
    <source>
        <dbReference type="ARBA" id="ARBA00023163"/>
    </source>
</evidence>
<dbReference type="InterPro" id="IPR000524">
    <property type="entry name" value="Tscrpt_reg_HTH_GntR"/>
</dbReference>
<accession>A0A0P6VJE7</accession>